<keyword evidence="4 5" id="KW-0539">Nucleus</keyword>
<keyword evidence="9" id="KW-1185">Reference proteome</keyword>
<accession>A0A6G1JWV7</accession>
<evidence type="ECO:0000256" key="1">
    <source>
        <dbReference type="ARBA" id="ARBA00004123"/>
    </source>
</evidence>
<evidence type="ECO:0000313" key="9">
    <source>
        <dbReference type="Proteomes" id="UP000799428"/>
    </source>
</evidence>
<feature type="domain" description="MMS19 C-terminal" evidence="6">
    <location>
        <begin position="550"/>
        <end position="972"/>
    </location>
</feature>
<dbReference type="GO" id="GO:0051604">
    <property type="term" value="P:protein maturation"/>
    <property type="evidence" value="ECO:0007669"/>
    <property type="project" value="UniProtKB-UniRule"/>
</dbReference>
<dbReference type="GO" id="GO:0016226">
    <property type="term" value="P:iron-sulfur cluster assembly"/>
    <property type="evidence" value="ECO:0007669"/>
    <property type="project" value="UniProtKB-UniRule"/>
</dbReference>
<proteinExistence type="inferred from homology"/>
<dbReference type="EMBL" id="MU005780">
    <property type="protein sequence ID" value="KAF2705099.1"/>
    <property type="molecule type" value="Genomic_DNA"/>
</dbReference>
<dbReference type="OrthoDB" id="342900at2759"/>
<organism evidence="8 9">
    <name type="scientific">Pleomassaria siparia CBS 279.74</name>
    <dbReference type="NCBI Taxonomy" id="1314801"/>
    <lineage>
        <taxon>Eukaryota</taxon>
        <taxon>Fungi</taxon>
        <taxon>Dikarya</taxon>
        <taxon>Ascomycota</taxon>
        <taxon>Pezizomycotina</taxon>
        <taxon>Dothideomycetes</taxon>
        <taxon>Pleosporomycetidae</taxon>
        <taxon>Pleosporales</taxon>
        <taxon>Pleomassariaceae</taxon>
        <taxon>Pleomassaria</taxon>
    </lineage>
</organism>
<keyword evidence="3" id="KW-0677">Repeat</keyword>
<dbReference type="AlphaFoldDB" id="A0A6G1JWV7"/>
<dbReference type="InterPro" id="IPR029240">
    <property type="entry name" value="MMS19_N"/>
</dbReference>
<dbReference type="InterPro" id="IPR011989">
    <property type="entry name" value="ARM-like"/>
</dbReference>
<dbReference type="GO" id="GO:0006281">
    <property type="term" value="P:DNA repair"/>
    <property type="evidence" value="ECO:0007669"/>
    <property type="project" value="UniProtKB-UniRule"/>
</dbReference>
<reference evidence="8" key="1">
    <citation type="journal article" date="2020" name="Stud. Mycol.">
        <title>101 Dothideomycetes genomes: a test case for predicting lifestyles and emergence of pathogens.</title>
        <authorList>
            <person name="Haridas S."/>
            <person name="Albert R."/>
            <person name="Binder M."/>
            <person name="Bloem J."/>
            <person name="Labutti K."/>
            <person name="Salamov A."/>
            <person name="Andreopoulos B."/>
            <person name="Baker S."/>
            <person name="Barry K."/>
            <person name="Bills G."/>
            <person name="Bluhm B."/>
            <person name="Cannon C."/>
            <person name="Castanera R."/>
            <person name="Culley D."/>
            <person name="Daum C."/>
            <person name="Ezra D."/>
            <person name="Gonzalez J."/>
            <person name="Henrissat B."/>
            <person name="Kuo A."/>
            <person name="Liang C."/>
            <person name="Lipzen A."/>
            <person name="Lutzoni F."/>
            <person name="Magnuson J."/>
            <person name="Mondo S."/>
            <person name="Nolan M."/>
            <person name="Ohm R."/>
            <person name="Pangilinan J."/>
            <person name="Park H.-J."/>
            <person name="Ramirez L."/>
            <person name="Alfaro M."/>
            <person name="Sun H."/>
            <person name="Tritt A."/>
            <person name="Yoshinaga Y."/>
            <person name="Zwiers L.-H."/>
            <person name="Turgeon B."/>
            <person name="Goodwin S."/>
            <person name="Spatafora J."/>
            <person name="Crous P."/>
            <person name="Grigoriev I."/>
        </authorList>
    </citation>
    <scope>NUCLEOTIDE SEQUENCE</scope>
    <source>
        <strain evidence="8">CBS 279.74</strain>
    </source>
</reference>
<dbReference type="PANTHER" id="PTHR12891">
    <property type="entry name" value="DNA REPAIR/TRANSCRIPTION PROTEIN MET18/MMS19"/>
    <property type="match status" value="1"/>
</dbReference>
<keyword evidence="5" id="KW-0227">DNA damage</keyword>
<gene>
    <name evidence="8" type="ORF">K504DRAFT_388990</name>
</gene>
<comment type="subcellular location">
    <subcellularLocation>
        <location evidence="1 5">Nucleus</location>
    </subcellularLocation>
</comment>
<dbReference type="Pfam" id="PF14500">
    <property type="entry name" value="MMS19_N"/>
    <property type="match status" value="1"/>
</dbReference>
<dbReference type="InterPro" id="IPR024687">
    <property type="entry name" value="MMS19_C"/>
</dbReference>
<evidence type="ECO:0000256" key="4">
    <source>
        <dbReference type="ARBA" id="ARBA00023242"/>
    </source>
</evidence>
<keyword evidence="5" id="KW-0234">DNA repair</keyword>
<dbReference type="PANTHER" id="PTHR12891:SF0">
    <property type="entry name" value="MMS19 NUCLEOTIDE EXCISION REPAIR PROTEIN HOMOLOG"/>
    <property type="match status" value="1"/>
</dbReference>
<evidence type="ECO:0000313" key="8">
    <source>
        <dbReference type="EMBL" id="KAF2705099.1"/>
    </source>
</evidence>
<dbReference type="GO" id="GO:0097361">
    <property type="term" value="C:cytosolic [4Fe-4S] assembly targeting complex"/>
    <property type="evidence" value="ECO:0007669"/>
    <property type="project" value="UniProtKB-UniRule"/>
</dbReference>
<name>A0A6G1JWV7_9PLEO</name>
<evidence type="ECO:0000256" key="5">
    <source>
        <dbReference type="RuleBase" id="RU367072"/>
    </source>
</evidence>
<dbReference type="Pfam" id="PF12460">
    <property type="entry name" value="MMS19_C"/>
    <property type="match status" value="1"/>
</dbReference>
<comment type="similarity">
    <text evidence="2 5">Belongs to the MET18/MMS19 family.</text>
</comment>
<sequence length="1024" mass="114452">MSDIRQYLLDYDKNKKEASAVAQQSATRLQNHDLKLLTVIEELGEYFNSEDGSIRSKTMSYLAEVLAFVPPKVLSLQQRNLLCDFILSRIEDSEGLGNCAKALIALEERGKWDDERVTKVMDTFLTHTHPLRQYKQQSERYPVLQLIDTIMAKYRDALRTSHDSVPDFMTRFISYFDGEKDPRNLMVVFSILRVPMTEWNIVTDAQELFDAVFNYFPITFRPPPDDPYGITAQDLKDRLRDCIASTADFAPYAFPALLDKLDSTSMNTKRDVLQTISTAVVEYGPRTISLYSITLWDSLKFEILNVQEEDLAQEALNALAAVAKTLSTGTSGTLNAYLRPIIKECNEHLEDAPTKQSQAAARILHKIADVSPDVFNIIVSGVLPNIFLLFQTADTMAKRRGLLEVLVQLIQANVDVYGDWRTIGSAGEQAPGNAFTQFQGETLEIMLNGLENAPAKEVSFRLVCLDGLLQLSKARQILSDEDVGKIIQIFHAIIIHEDPVGKDEVKEAAINGLVEIAHQKPQVVVDKAFPAFMAQLPDVDADGSKGYVPVLEAFAKLGSEEDIFDTVILRLKNKFSSVVKQNASSTYTVALLSALLYALKKGASKLQQSPDASRYYQDIALPLLQQASSSDESHPKVFDDETTLDLVGRICNIVVRSQSTKEQNKVSAELYTLFRHAPYTEFPPFSVEPSSEQNKLMIVSTHLLSSLRRDTTLPCDVPGLISALVEYNQQPELSSAIRAASLRQISLLINKFITTPALKTCMDPLLASPVDLFNVERLNPSRIRIIFACLKGLLLRNSTSLNTLYPQLLSFLSHKNYGITVAHGFAGLLQPDDLLTKENHCQISGLHKQKTFTLIVPNIVQAFRNASPGTKPNYLIALSGVLKWMPFEIVVEEVGQLVPLLLQSLDLKGEELVTEAAIGTLTYVLQQRPKTIEEHAGSLISRLLNSSASGTKELPGAPPRVRVEALKCLMQVPEKLKQEVVLPYRRQVCKRLTKALDDRKREVRWQAVRCRAKWLDVDEVGEDD</sequence>
<evidence type="ECO:0000256" key="3">
    <source>
        <dbReference type="ARBA" id="ARBA00022737"/>
    </source>
</evidence>
<dbReference type="InterPro" id="IPR039920">
    <property type="entry name" value="MMS19"/>
</dbReference>
<comment type="function">
    <text evidence="5">Key component of the cytosolic iron-sulfur protein assembly (CIA) complex, a multiprotein complex that mediates the incorporation of iron-sulfur cluster into apoproteins specifically involved in DNA metabolism and genomic integrity. In the CIA complex, MMS19 acts as an adapter between early-acting CIA components and a subset of cellular target iron-sulfur proteins.</text>
</comment>
<dbReference type="SUPFAM" id="SSF48371">
    <property type="entry name" value="ARM repeat"/>
    <property type="match status" value="1"/>
</dbReference>
<protein>
    <recommendedName>
        <fullName evidence="5">MMS19 nucleotide excision repair protein</fullName>
    </recommendedName>
</protein>
<dbReference type="Proteomes" id="UP000799428">
    <property type="component" value="Unassembled WGS sequence"/>
</dbReference>
<dbReference type="Gene3D" id="1.25.10.10">
    <property type="entry name" value="Leucine-rich Repeat Variant"/>
    <property type="match status" value="2"/>
</dbReference>
<evidence type="ECO:0000259" key="7">
    <source>
        <dbReference type="Pfam" id="PF14500"/>
    </source>
</evidence>
<evidence type="ECO:0000259" key="6">
    <source>
        <dbReference type="Pfam" id="PF12460"/>
    </source>
</evidence>
<dbReference type="InterPro" id="IPR016024">
    <property type="entry name" value="ARM-type_fold"/>
</dbReference>
<dbReference type="GO" id="GO:0005634">
    <property type="term" value="C:nucleus"/>
    <property type="evidence" value="ECO:0007669"/>
    <property type="project" value="UniProtKB-SubCell"/>
</dbReference>
<evidence type="ECO:0000256" key="2">
    <source>
        <dbReference type="ARBA" id="ARBA00009340"/>
    </source>
</evidence>
<feature type="domain" description="MMS19 N-terminal" evidence="7">
    <location>
        <begin position="40"/>
        <end position="305"/>
    </location>
</feature>